<dbReference type="CDD" id="cd02440">
    <property type="entry name" value="AdoMet_MTases"/>
    <property type="match status" value="1"/>
</dbReference>
<dbReference type="Proteomes" id="UP000297713">
    <property type="component" value="Unassembled WGS sequence"/>
</dbReference>
<dbReference type="EMBL" id="LXQC01000176">
    <property type="protein sequence ID" value="TFE66579.1"/>
    <property type="molecule type" value="Genomic_DNA"/>
</dbReference>
<gene>
    <name evidence="1" type="ORF">A7Q10_02045</name>
</gene>
<keyword evidence="2" id="KW-1185">Reference proteome</keyword>
<evidence type="ECO:0000313" key="1">
    <source>
        <dbReference type="EMBL" id="TFE66579.1"/>
    </source>
</evidence>
<dbReference type="InterPro" id="IPR029063">
    <property type="entry name" value="SAM-dependent_MTases_sf"/>
</dbReference>
<evidence type="ECO:0000313" key="2">
    <source>
        <dbReference type="Proteomes" id="UP000297713"/>
    </source>
</evidence>
<proteinExistence type="predicted"/>
<dbReference type="PANTHER" id="PTHR43861">
    <property type="entry name" value="TRANS-ACONITATE 2-METHYLTRANSFERASE-RELATED"/>
    <property type="match status" value="1"/>
</dbReference>
<organism evidence="1 2">
    <name type="scientific">Methylacidiphilum caldifontis</name>
    <dbReference type="NCBI Taxonomy" id="2795386"/>
    <lineage>
        <taxon>Bacteria</taxon>
        <taxon>Pseudomonadati</taxon>
        <taxon>Verrucomicrobiota</taxon>
        <taxon>Methylacidiphilae</taxon>
        <taxon>Methylacidiphilales</taxon>
        <taxon>Methylacidiphilaceae</taxon>
        <taxon>Methylacidiphilum (ex Ratnadevi et al. 2023)</taxon>
    </lineage>
</organism>
<sequence length="248" mass="28264">MKQDKKSYRELFYSTYLTGKGLNSESLSLVSSRSRQMYFQKVIRLLFPDDRNARILDIGCGYGLLLHSAQLEGYRFVEGVDVSVEQVEAATNLGIQNVKVGNLIEELESRPSSSLDLVVAFDVLEHFTREETLEICDQVYRVLRKGGKWIVHVPNGESPFYGRIRYGDLTHETAYTQSSLHHLLRCVGFEKVDIREDILPIHGFRSAVRWVLWCAIRSIWRFYLLVETGSGKGLFTQNLLAVAIKGGI</sequence>
<comment type="caution">
    <text evidence="1">The sequence shown here is derived from an EMBL/GenBank/DDBJ whole genome shotgun (WGS) entry which is preliminary data.</text>
</comment>
<dbReference type="SUPFAM" id="SSF53335">
    <property type="entry name" value="S-adenosyl-L-methionine-dependent methyltransferases"/>
    <property type="match status" value="1"/>
</dbReference>
<dbReference type="AlphaFoldDB" id="A0A4Y8P7Y0"/>
<protein>
    <recommendedName>
        <fullName evidence="3">SAM-dependent methyltransferase</fullName>
    </recommendedName>
</protein>
<evidence type="ECO:0008006" key="3">
    <source>
        <dbReference type="Google" id="ProtNLM"/>
    </source>
</evidence>
<dbReference type="Pfam" id="PF13489">
    <property type="entry name" value="Methyltransf_23"/>
    <property type="match status" value="1"/>
</dbReference>
<accession>A0A4Y8P7Y0</accession>
<reference evidence="1 2" key="1">
    <citation type="submission" date="2016-05" db="EMBL/GenBank/DDBJ databases">
        <title>Diversity and Homogeneity among Thermoacidophilic Verrucomicrobia Methanotrophs Linked with Geographical Origin.</title>
        <authorList>
            <person name="Erikstad H.-A."/>
            <person name="Smestad N.B."/>
            <person name="Ceballos R.M."/>
            <person name="Birkeland N.-K."/>
        </authorList>
    </citation>
    <scope>NUCLEOTIDE SEQUENCE [LARGE SCALE GENOMIC DNA]</scope>
    <source>
        <strain evidence="1 2">Phi</strain>
    </source>
</reference>
<dbReference type="Gene3D" id="3.40.50.150">
    <property type="entry name" value="Vaccinia Virus protein VP39"/>
    <property type="match status" value="1"/>
</dbReference>
<name>A0A4Y8P7Y0_9BACT</name>